<protein>
    <submittedName>
        <fullName evidence="1">Uncharacterized protein</fullName>
    </submittedName>
</protein>
<sequence length="90" mass="10192">MGQFLLDIHDQSHHVNSDRISMKPSSTQNTMRIGCWAIKAKMRPWGRMKKSRGAGSGNNLVVEVPECDALEDNLKRRLIIDEAMVQLNKS</sequence>
<evidence type="ECO:0000313" key="1">
    <source>
        <dbReference type="EMBL" id="GBO17513.1"/>
    </source>
</evidence>
<dbReference type="Proteomes" id="UP000499080">
    <property type="component" value="Unassembled WGS sequence"/>
</dbReference>
<organism evidence="1 2">
    <name type="scientific">Araneus ventricosus</name>
    <name type="common">Orbweaver spider</name>
    <name type="synonym">Epeira ventricosa</name>
    <dbReference type="NCBI Taxonomy" id="182803"/>
    <lineage>
        <taxon>Eukaryota</taxon>
        <taxon>Metazoa</taxon>
        <taxon>Ecdysozoa</taxon>
        <taxon>Arthropoda</taxon>
        <taxon>Chelicerata</taxon>
        <taxon>Arachnida</taxon>
        <taxon>Araneae</taxon>
        <taxon>Araneomorphae</taxon>
        <taxon>Entelegynae</taxon>
        <taxon>Araneoidea</taxon>
        <taxon>Araneidae</taxon>
        <taxon>Araneus</taxon>
    </lineage>
</organism>
<dbReference type="EMBL" id="BGPR01041263">
    <property type="protein sequence ID" value="GBO17513.1"/>
    <property type="molecule type" value="Genomic_DNA"/>
</dbReference>
<dbReference type="AlphaFoldDB" id="A0A4Y2UX90"/>
<reference evidence="1 2" key="1">
    <citation type="journal article" date="2019" name="Sci. Rep.">
        <title>Orb-weaving spider Araneus ventricosus genome elucidates the spidroin gene catalogue.</title>
        <authorList>
            <person name="Kono N."/>
            <person name="Nakamura H."/>
            <person name="Ohtoshi R."/>
            <person name="Moran D.A.P."/>
            <person name="Shinohara A."/>
            <person name="Yoshida Y."/>
            <person name="Fujiwara M."/>
            <person name="Mori M."/>
            <person name="Tomita M."/>
            <person name="Arakawa K."/>
        </authorList>
    </citation>
    <scope>NUCLEOTIDE SEQUENCE [LARGE SCALE GENOMIC DNA]</scope>
</reference>
<comment type="caution">
    <text evidence="1">The sequence shown here is derived from an EMBL/GenBank/DDBJ whole genome shotgun (WGS) entry which is preliminary data.</text>
</comment>
<proteinExistence type="predicted"/>
<keyword evidence="2" id="KW-1185">Reference proteome</keyword>
<evidence type="ECO:0000313" key="2">
    <source>
        <dbReference type="Proteomes" id="UP000499080"/>
    </source>
</evidence>
<accession>A0A4Y2UX90</accession>
<gene>
    <name evidence="1" type="ORF">AVEN_174482_1</name>
</gene>
<name>A0A4Y2UX90_ARAVE</name>